<evidence type="ECO:0000313" key="3">
    <source>
        <dbReference type="Proteomes" id="UP000240974"/>
    </source>
</evidence>
<dbReference type="Proteomes" id="UP000240974">
    <property type="component" value="Unassembled WGS sequence"/>
</dbReference>
<keyword evidence="1" id="KW-0175">Coiled coil</keyword>
<gene>
    <name evidence="2" type="ORF">C7U54_03840</name>
</gene>
<sequence length="219" mass="25430">MERTIRVTGKGKLAVKPDLIELTLSIKDIKKEYDELLKRSSSATNEVKELLEKIGFERKNIKTKSFDINIEYDSYRDKNDKWVEEFKGYSFIHKMKIEFEANNKMLGRVLYTLSKSTSYPSFSISYTVSNPEKYKNKLLENAINNSKEKAIVLANASGVKLGNILSIDYSWSELRISSSPFENKKWFFEEDNDESDYVIDVEIDDIDVTDTVTVIWNIE</sequence>
<keyword evidence="3" id="KW-1185">Reference proteome</keyword>
<dbReference type="PANTHER" id="PTHR34387:SF2">
    <property type="entry name" value="SLR1258 PROTEIN"/>
    <property type="match status" value="1"/>
</dbReference>
<dbReference type="PANTHER" id="PTHR34387">
    <property type="entry name" value="SLR1258 PROTEIN"/>
    <property type="match status" value="1"/>
</dbReference>
<dbReference type="Gene3D" id="3.30.110.170">
    <property type="entry name" value="Protein of unknown function (DUF541), domain 1"/>
    <property type="match status" value="1"/>
</dbReference>
<dbReference type="Gene3D" id="3.30.70.2970">
    <property type="entry name" value="Protein of unknown function (DUF541), domain 2"/>
    <property type="match status" value="1"/>
</dbReference>
<reference evidence="2 3" key="1">
    <citation type="journal article" date="2019" name="Int. J. Syst. Evol. Microbiol.">
        <title>Faecalibacillus intestinalis gen. nov., sp. nov. and Faecalibacillus faecis sp. nov., isolated from human faeces.</title>
        <authorList>
            <person name="Seo B."/>
            <person name="Jeon K."/>
            <person name="Baek I."/>
            <person name="Lee Y.M."/>
            <person name="Baek K."/>
            <person name="Ko G."/>
        </authorList>
    </citation>
    <scope>NUCLEOTIDE SEQUENCE [LARGE SCALE GENOMIC DNA]</scope>
    <source>
        <strain evidence="2 3">SNUG30099</strain>
    </source>
</reference>
<protein>
    <submittedName>
        <fullName evidence="2">SIMPL domain-containing protein</fullName>
    </submittedName>
</protein>
<feature type="coiled-coil region" evidence="1">
    <location>
        <begin position="19"/>
        <end position="53"/>
    </location>
</feature>
<dbReference type="AlphaFoldDB" id="A0A2T3G5L6"/>
<dbReference type="Pfam" id="PF04402">
    <property type="entry name" value="SIMPL"/>
    <property type="match status" value="1"/>
</dbReference>
<evidence type="ECO:0000256" key="1">
    <source>
        <dbReference type="SAM" id="Coils"/>
    </source>
</evidence>
<comment type="caution">
    <text evidence="2">The sequence shown here is derived from an EMBL/GenBank/DDBJ whole genome shotgun (WGS) entry which is preliminary data.</text>
</comment>
<dbReference type="GO" id="GO:0006974">
    <property type="term" value="P:DNA damage response"/>
    <property type="evidence" value="ECO:0007669"/>
    <property type="project" value="TreeGrafter"/>
</dbReference>
<accession>A0A2T3G5L6</accession>
<organism evidence="2 3">
    <name type="scientific">Faecalibacillus intestinalis</name>
    <dbReference type="NCBI Taxonomy" id="1982626"/>
    <lineage>
        <taxon>Bacteria</taxon>
        <taxon>Bacillati</taxon>
        <taxon>Bacillota</taxon>
        <taxon>Erysipelotrichia</taxon>
        <taxon>Erysipelotrichales</taxon>
        <taxon>Coprobacillaceae</taxon>
        <taxon>Faecalibacillus</taxon>
    </lineage>
</organism>
<dbReference type="EMBL" id="PYLQ01000003">
    <property type="protein sequence ID" value="PST42792.1"/>
    <property type="molecule type" value="Genomic_DNA"/>
</dbReference>
<evidence type="ECO:0000313" key="2">
    <source>
        <dbReference type="EMBL" id="PST42792.1"/>
    </source>
</evidence>
<dbReference type="InterPro" id="IPR007497">
    <property type="entry name" value="SIMPL/DUF541"/>
</dbReference>
<dbReference type="InterPro" id="IPR052022">
    <property type="entry name" value="26kDa_periplasmic_antigen"/>
</dbReference>
<dbReference type="RefSeq" id="WP_107029372.1">
    <property type="nucleotide sequence ID" value="NZ_JADPGG010000081.1"/>
</dbReference>
<proteinExistence type="predicted"/>
<name>A0A2T3G5L6_9FIRM</name>